<dbReference type="Pfam" id="PF01535">
    <property type="entry name" value="PPR"/>
    <property type="match status" value="1"/>
</dbReference>
<feature type="compositionally biased region" description="Polar residues" evidence="3">
    <location>
        <begin position="107"/>
        <end position="120"/>
    </location>
</feature>
<protein>
    <submittedName>
        <fullName evidence="4">BQ2448_3747 protein</fullName>
    </submittedName>
</protein>
<dbReference type="OrthoDB" id="185373at2759"/>
<organism evidence="4 5">
    <name type="scientific">Microbotryum intermedium</name>
    <dbReference type="NCBI Taxonomy" id="269621"/>
    <lineage>
        <taxon>Eukaryota</taxon>
        <taxon>Fungi</taxon>
        <taxon>Dikarya</taxon>
        <taxon>Basidiomycota</taxon>
        <taxon>Pucciniomycotina</taxon>
        <taxon>Microbotryomycetes</taxon>
        <taxon>Microbotryales</taxon>
        <taxon>Microbotryaceae</taxon>
        <taxon>Microbotryum</taxon>
    </lineage>
</organism>
<feature type="compositionally biased region" description="Polar residues" evidence="3">
    <location>
        <begin position="152"/>
        <end position="180"/>
    </location>
</feature>
<dbReference type="InterPro" id="IPR011990">
    <property type="entry name" value="TPR-like_helical_dom_sf"/>
</dbReference>
<feature type="compositionally biased region" description="Basic and acidic residues" evidence="3">
    <location>
        <begin position="121"/>
        <end position="141"/>
    </location>
</feature>
<evidence type="ECO:0000256" key="3">
    <source>
        <dbReference type="SAM" id="MobiDB-lite"/>
    </source>
</evidence>
<sequence>MLRQRCRSIAPPATLEPCHVAALLPSFLVPAFAIERSVVQLEVQLDGDVAPSFAPVASTSSHAQSHISSSIQQRVAPPFAVAKSHLRSRTASLSWSINSSRSFSSSAVTPQSLDSSSGPTEENHPPVRASDDSRTIEDRIPRLVYRKGRLAASSSSQLPKSAPRYNSQGRMFDPNSTSSHPKTHSSEQPRRPHVGPVQIWAEPANRSELLRAIHRAPVSDWGENALYSLLELRNHTKRLERLDDIAPVTALSTLGIAAGQPTFSLRLLRNSMDAILLRYANDPEEATRKVSKLVEQPLRRLRHDRSFVTALSVTNAALARNCFTLVVLKNHLRALYELDRYPEAIRAFHMFEEHGIEPDAASWDDFVGSHLHHSDLQAAQAVLAAKIERGHGTTSNTVLTLLDGMYRYGGNGVMEDRALDDVTPEALMRSQAVSQDVRVLNKILSARFARRDSAGALQVFLRYFDVTPELRRRVTRAFKVDSQDYASSVDHYQPTPDLATLVIITKALARARQFETALSFIVDESQQPSLALAIDDYTIAVIVLCLVERQPNGLAEASRFLQALPEGEGRIELDGSSPRTIDFPRFEPSDMAFETLLAATLRQTGLKGAKSLLEHLIEKHNNGSVSVSQGTITILVEYLAQQVGQIVEAASLIIRLWELSSVDHGNRRPSLRSINALLRGALQSAKNKSMPSRDAITLTRAVLPANLLPPAHDNHLDRPCDSIIGPNAAKIRASLTDRVLQPDRTTSELLLEAVSPVNSTVYNTEHMWEHLQSSILDRGIRPTYRHLNLIIRAYIHLNDPAGARRALDRGLNHLLIEPHPTLYSTLINGLTLCGDPGGALQVYAEMRDRGIDPTRPVYVALVIGFIRRRNHDAARIVLDEAKQIFAEESIETDPIFVGVEYRARIASDHFLSAVRWLHVKLATGQVQIDEVLTRIVKRSWRWAKWKLNRRSRGLTEIKGGVPRNEWSDEEVGEIVKLLEETWMWARTARANRRQEVGRGWNEAQKIWNGSRKTQT</sequence>
<evidence type="ECO:0000313" key="5">
    <source>
        <dbReference type="Proteomes" id="UP000198372"/>
    </source>
</evidence>
<dbReference type="InterPro" id="IPR051222">
    <property type="entry name" value="PPR/CCM1_RNA-binding"/>
</dbReference>
<gene>
    <name evidence="4" type="ORF">BQ2448_3747</name>
</gene>
<accession>A0A238FCR7</accession>
<evidence type="ECO:0000256" key="1">
    <source>
        <dbReference type="ARBA" id="ARBA00022737"/>
    </source>
</evidence>
<dbReference type="Gene3D" id="1.25.40.10">
    <property type="entry name" value="Tetratricopeptide repeat domain"/>
    <property type="match status" value="2"/>
</dbReference>
<dbReference type="EMBL" id="FMSP01000006">
    <property type="protein sequence ID" value="SCV70985.1"/>
    <property type="molecule type" value="Genomic_DNA"/>
</dbReference>
<proteinExistence type="predicted"/>
<dbReference type="NCBIfam" id="TIGR00756">
    <property type="entry name" value="PPR"/>
    <property type="match status" value="1"/>
</dbReference>
<feature type="repeat" description="PPR" evidence="2">
    <location>
        <begin position="819"/>
        <end position="853"/>
    </location>
</feature>
<feature type="region of interest" description="Disordered" evidence="3">
    <location>
        <begin position="103"/>
        <end position="195"/>
    </location>
</feature>
<dbReference type="Proteomes" id="UP000198372">
    <property type="component" value="Unassembled WGS sequence"/>
</dbReference>
<dbReference type="PANTHER" id="PTHR47942">
    <property type="entry name" value="TETRATRICOPEPTIDE REPEAT (TPR)-LIKE SUPERFAMILY PROTEIN-RELATED"/>
    <property type="match status" value="1"/>
</dbReference>
<dbReference type="AlphaFoldDB" id="A0A238FCR7"/>
<name>A0A238FCR7_9BASI</name>
<evidence type="ECO:0000313" key="4">
    <source>
        <dbReference type="EMBL" id="SCV70985.1"/>
    </source>
</evidence>
<dbReference type="InterPro" id="IPR002885">
    <property type="entry name" value="PPR_rpt"/>
</dbReference>
<dbReference type="STRING" id="269621.A0A238FCR7"/>
<dbReference type="PROSITE" id="PS51375">
    <property type="entry name" value="PPR"/>
    <property type="match status" value="1"/>
</dbReference>
<evidence type="ECO:0000256" key="2">
    <source>
        <dbReference type="PROSITE-ProRule" id="PRU00708"/>
    </source>
</evidence>
<keyword evidence="5" id="KW-1185">Reference proteome</keyword>
<keyword evidence="1" id="KW-0677">Repeat</keyword>
<reference evidence="5" key="1">
    <citation type="submission" date="2016-09" db="EMBL/GenBank/DDBJ databases">
        <authorList>
            <person name="Jeantristanb JTB J.-T."/>
            <person name="Ricardo R."/>
        </authorList>
    </citation>
    <scope>NUCLEOTIDE SEQUENCE [LARGE SCALE GENOMIC DNA]</scope>
</reference>